<dbReference type="PANTHER" id="PTHR43278">
    <property type="entry name" value="NAD(P)H-DEPENDENT FMN-CONTAINING OXIDOREDUCTASE YWQN-RELATED"/>
    <property type="match status" value="1"/>
</dbReference>
<dbReference type="SUPFAM" id="SSF52218">
    <property type="entry name" value="Flavoproteins"/>
    <property type="match status" value="1"/>
</dbReference>
<reference evidence="5 6" key="1">
    <citation type="submission" date="2020-03" db="EMBL/GenBank/DDBJ databases">
        <title>Genomic Encyclopedia of Type Strains, Phase IV (KMG-IV): sequencing the most valuable type-strain genomes for metagenomic binning, comparative biology and taxonomic classification.</title>
        <authorList>
            <person name="Goeker M."/>
        </authorList>
    </citation>
    <scope>NUCLEOTIDE SEQUENCE [LARGE SCALE GENOMIC DNA]</scope>
    <source>
        <strain evidence="5 6">DSM 24233</strain>
    </source>
</reference>
<dbReference type="GO" id="GO:0016491">
    <property type="term" value="F:oxidoreductase activity"/>
    <property type="evidence" value="ECO:0007669"/>
    <property type="project" value="InterPro"/>
</dbReference>
<dbReference type="RefSeq" id="WP_167942020.1">
    <property type="nucleotide sequence ID" value="NZ_JAATJA010000003.1"/>
</dbReference>
<evidence type="ECO:0000313" key="6">
    <source>
        <dbReference type="Proteomes" id="UP000580856"/>
    </source>
</evidence>
<evidence type="ECO:0000256" key="1">
    <source>
        <dbReference type="ARBA" id="ARBA00022630"/>
    </source>
</evidence>
<evidence type="ECO:0000313" key="5">
    <source>
        <dbReference type="EMBL" id="NJB68924.1"/>
    </source>
</evidence>
<dbReference type="Proteomes" id="UP000580856">
    <property type="component" value="Unassembled WGS sequence"/>
</dbReference>
<sequence length="212" mass="23758">MIQSNDRAGEAGRPAIISCSPRPGGNSDRAAALFTHGAMAAGLELRVDYLRRFRVEPCVSCYRCKHDPKRACYLADMDHSGRLFQMMLNAPYVFLASPIYFYHVPAQLKAWIDRSQCYYMRRQDGDPVMAALPRRKAYVCLIAGRSQGDKLFEGSLLTLKYFLDVFNFELQPPLLFRGLDEAGDLEANAEAVAALENLGREAAREALERAEA</sequence>
<name>A0A846QUX3_9BACT</name>
<dbReference type="InterPro" id="IPR029039">
    <property type="entry name" value="Flavoprotein-like_sf"/>
</dbReference>
<dbReference type="EMBL" id="JAATJA010000003">
    <property type="protein sequence ID" value="NJB68924.1"/>
    <property type="molecule type" value="Genomic_DNA"/>
</dbReference>
<dbReference type="InterPro" id="IPR005025">
    <property type="entry name" value="FMN_Rdtase-like_dom"/>
</dbReference>
<dbReference type="InterPro" id="IPR051796">
    <property type="entry name" value="ISF_SsuE-like"/>
</dbReference>
<accession>A0A846QUX3</accession>
<keyword evidence="2" id="KW-0288">FMN</keyword>
<feature type="domain" description="NADPH-dependent FMN reductase-like" evidence="4">
    <location>
        <begin position="15"/>
        <end position="130"/>
    </location>
</feature>
<gene>
    <name evidence="5" type="ORF">GGQ74_002618</name>
</gene>
<dbReference type="AlphaFoldDB" id="A0A846QUX3"/>
<dbReference type="Gene3D" id="3.40.50.360">
    <property type="match status" value="1"/>
</dbReference>
<comment type="caution">
    <text evidence="5">The sequence shown here is derived from an EMBL/GenBank/DDBJ whole genome shotgun (WGS) entry which is preliminary data.</text>
</comment>
<organism evidence="5 6">
    <name type="scientific">Desulfobaculum xiamenense</name>
    <dbReference type="NCBI Taxonomy" id="995050"/>
    <lineage>
        <taxon>Bacteria</taxon>
        <taxon>Pseudomonadati</taxon>
        <taxon>Thermodesulfobacteriota</taxon>
        <taxon>Desulfovibrionia</taxon>
        <taxon>Desulfovibrionales</taxon>
        <taxon>Desulfovibrionaceae</taxon>
        <taxon>Desulfobaculum</taxon>
    </lineage>
</organism>
<evidence type="ECO:0000256" key="3">
    <source>
        <dbReference type="SAM" id="MobiDB-lite"/>
    </source>
</evidence>
<dbReference type="Pfam" id="PF03358">
    <property type="entry name" value="FMN_red"/>
    <property type="match status" value="1"/>
</dbReference>
<protein>
    <submittedName>
        <fullName evidence="5">Multimeric flavodoxin WrbA</fullName>
    </submittedName>
</protein>
<keyword evidence="1" id="KW-0285">Flavoprotein</keyword>
<feature type="region of interest" description="Disordered" evidence="3">
    <location>
        <begin position="1"/>
        <end position="24"/>
    </location>
</feature>
<keyword evidence="6" id="KW-1185">Reference proteome</keyword>
<evidence type="ECO:0000256" key="2">
    <source>
        <dbReference type="ARBA" id="ARBA00022643"/>
    </source>
</evidence>
<dbReference type="PANTHER" id="PTHR43278:SF4">
    <property type="entry name" value="NAD(P)H-DEPENDENT FMN-CONTAINING OXIDOREDUCTASE YWQN-RELATED"/>
    <property type="match status" value="1"/>
</dbReference>
<evidence type="ECO:0000259" key="4">
    <source>
        <dbReference type="Pfam" id="PF03358"/>
    </source>
</evidence>
<proteinExistence type="predicted"/>